<feature type="region of interest" description="Disordered" evidence="1">
    <location>
        <begin position="103"/>
        <end position="131"/>
    </location>
</feature>
<reference evidence="2" key="1">
    <citation type="journal article" date="2020" name="Stud. Mycol.">
        <title>101 Dothideomycetes genomes: a test case for predicting lifestyles and emergence of pathogens.</title>
        <authorList>
            <person name="Haridas S."/>
            <person name="Albert R."/>
            <person name="Binder M."/>
            <person name="Bloem J."/>
            <person name="Labutti K."/>
            <person name="Salamov A."/>
            <person name="Andreopoulos B."/>
            <person name="Baker S."/>
            <person name="Barry K."/>
            <person name="Bills G."/>
            <person name="Bluhm B."/>
            <person name="Cannon C."/>
            <person name="Castanera R."/>
            <person name="Culley D."/>
            <person name="Daum C."/>
            <person name="Ezra D."/>
            <person name="Gonzalez J."/>
            <person name="Henrissat B."/>
            <person name="Kuo A."/>
            <person name="Liang C."/>
            <person name="Lipzen A."/>
            <person name="Lutzoni F."/>
            <person name="Magnuson J."/>
            <person name="Mondo S."/>
            <person name="Nolan M."/>
            <person name="Ohm R."/>
            <person name="Pangilinan J."/>
            <person name="Park H.-J."/>
            <person name="Ramirez L."/>
            <person name="Alfaro M."/>
            <person name="Sun H."/>
            <person name="Tritt A."/>
            <person name="Yoshinaga Y."/>
            <person name="Zwiers L.-H."/>
            <person name="Turgeon B."/>
            <person name="Goodwin S."/>
            <person name="Spatafora J."/>
            <person name="Crous P."/>
            <person name="Grigoriev I."/>
        </authorList>
    </citation>
    <scope>NUCLEOTIDE SEQUENCE</scope>
    <source>
        <strain evidence="2">CBS 260.36</strain>
    </source>
</reference>
<dbReference type="Proteomes" id="UP000799439">
    <property type="component" value="Unassembled WGS sequence"/>
</dbReference>
<proteinExistence type="predicted"/>
<accession>A0A9P4MLG6</accession>
<evidence type="ECO:0000313" key="3">
    <source>
        <dbReference type="Proteomes" id="UP000799439"/>
    </source>
</evidence>
<protein>
    <submittedName>
        <fullName evidence="2">Uncharacterized protein</fullName>
    </submittedName>
</protein>
<dbReference type="AlphaFoldDB" id="A0A9P4MLG6"/>
<sequence length="313" mass="35447">MSVERFHGEHQGRLTATAMNAVRDVRPPMIQAFTFTPRALHPAPVLRDDAMASQSRQHAHPTERHSVGSQPSIYIAKRRVVANPGHATHNYAEHDPTLWYQRDASFPPRIPGTMPSQSSNHGPSSETECQLRQQIAQRDKEIACLRQNLSDARGTLTRMELDELEYLRYRLSDVRRTLTFMEHGEVAYLRARLSDFRHYVTERDRQQRLDIPQEPQKQGECKDTICVPDWKLKTPIKGGIPRQAASAASWTPVNRFERGLNHYGSSAGAGIGSNPHQIHSLGLPVGTSDGVLIMREEIVASKDKFHRVVLRFL</sequence>
<name>A0A9P4MLG6_9PEZI</name>
<feature type="compositionally biased region" description="Polar residues" evidence="1">
    <location>
        <begin position="114"/>
        <end position="131"/>
    </location>
</feature>
<organism evidence="2 3">
    <name type="scientific">Myriangium duriaei CBS 260.36</name>
    <dbReference type="NCBI Taxonomy" id="1168546"/>
    <lineage>
        <taxon>Eukaryota</taxon>
        <taxon>Fungi</taxon>
        <taxon>Dikarya</taxon>
        <taxon>Ascomycota</taxon>
        <taxon>Pezizomycotina</taxon>
        <taxon>Dothideomycetes</taxon>
        <taxon>Dothideomycetidae</taxon>
        <taxon>Myriangiales</taxon>
        <taxon>Myriangiaceae</taxon>
        <taxon>Myriangium</taxon>
    </lineage>
</organism>
<comment type="caution">
    <text evidence="2">The sequence shown here is derived from an EMBL/GenBank/DDBJ whole genome shotgun (WGS) entry which is preliminary data.</text>
</comment>
<evidence type="ECO:0000313" key="2">
    <source>
        <dbReference type="EMBL" id="KAF2157347.1"/>
    </source>
</evidence>
<dbReference type="EMBL" id="ML996081">
    <property type="protein sequence ID" value="KAF2157347.1"/>
    <property type="molecule type" value="Genomic_DNA"/>
</dbReference>
<evidence type="ECO:0000256" key="1">
    <source>
        <dbReference type="SAM" id="MobiDB-lite"/>
    </source>
</evidence>
<keyword evidence="3" id="KW-1185">Reference proteome</keyword>
<gene>
    <name evidence="2" type="ORF">K461DRAFT_309476</name>
</gene>